<feature type="region of interest" description="Disordered" evidence="1">
    <location>
        <begin position="558"/>
        <end position="614"/>
    </location>
</feature>
<organism evidence="2 3">
    <name type="scientific">Obba rivulosa</name>
    <dbReference type="NCBI Taxonomy" id="1052685"/>
    <lineage>
        <taxon>Eukaryota</taxon>
        <taxon>Fungi</taxon>
        <taxon>Dikarya</taxon>
        <taxon>Basidiomycota</taxon>
        <taxon>Agaricomycotina</taxon>
        <taxon>Agaricomycetes</taxon>
        <taxon>Polyporales</taxon>
        <taxon>Gelatoporiaceae</taxon>
        <taxon>Obba</taxon>
    </lineage>
</organism>
<dbReference type="EMBL" id="KV722402">
    <property type="protein sequence ID" value="OCH90535.1"/>
    <property type="molecule type" value="Genomic_DNA"/>
</dbReference>
<dbReference type="AlphaFoldDB" id="A0A8E2DJL7"/>
<evidence type="ECO:0000313" key="2">
    <source>
        <dbReference type="EMBL" id="OCH90535.1"/>
    </source>
</evidence>
<feature type="region of interest" description="Disordered" evidence="1">
    <location>
        <begin position="669"/>
        <end position="691"/>
    </location>
</feature>
<keyword evidence="3" id="KW-1185">Reference proteome</keyword>
<sequence length="691" mass="76344">MASVSVGIVVCRKVHRPSSIVTTTPRVLARISSSGPISRYRGVRRSSAVTTTESQPPLAPDESSDHSTTILTDRGPVQTEWDAQNEQYLVLVKSNKHKPIGLRWSTSPIPSRGQRVLVSKTKLIKDAIPAFTSLIDAAFGAAPRDKSDAVRAVGLLHATDIPYALKVLLDERGMSHLSALLIEHDYPLHALHAAAVGFIQARHSPRHRIWQTLASRLLARRHWAWIPALVKLEVELMGQTTATSLNWLATACIETGVHQTAVQVLDMFREAKLRPNECTYKLLTKFQLLGPPLPSSSDVDVRLHHNGVDTDDAGVFATADAVNTFRSIIRNPSRIPSEGQVVNDIKIIAGHPKKTMLFRSVREHWQSLTKDMVTKGHPHLALHIAAISYRLTRHPDVFRRLYRPLQKHNFWDFIPDLMELELKLRGRSSRRGLNSLIRYFIESKIGKDPAEMRKIFERTGVQPNGQTRRLLEDLAAISSAGPVSPDEHSFGSFQRVDDATSTNDLRDNARLPSAPSIASALLASPVLPKDPPVRAVELPFQSPSKLLECLRTVVYQEPDSPEEYTRDSLERVDDSTSVNNPPDDVPLPSTPSRASAPLQDSAEPSAPLAAPPSSTDTLVRAVDLHLRSLRHLVQALKQRDTRWDWLAQELENVEAHPMHDKACAVPLGGSEARALPESSRTSAASGTGDSL</sequence>
<reference evidence="2 3" key="1">
    <citation type="submission" date="2016-07" db="EMBL/GenBank/DDBJ databases">
        <title>Draft genome of the white-rot fungus Obba rivulosa 3A-2.</title>
        <authorList>
            <consortium name="DOE Joint Genome Institute"/>
            <person name="Miettinen O."/>
            <person name="Riley R."/>
            <person name="Acob R."/>
            <person name="Barry K."/>
            <person name="Cullen D."/>
            <person name="De Vries R."/>
            <person name="Hainaut M."/>
            <person name="Hatakka A."/>
            <person name="Henrissat B."/>
            <person name="Hilden K."/>
            <person name="Kuo R."/>
            <person name="Labutti K."/>
            <person name="Lipzen A."/>
            <person name="Makela M.R."/>
            <person name="Sandor L."/>
            <person name="Spatafora J.W."/>
            <person name="Grigoriev I.V."/>
            <person name="Hibbett D.S."/>
        </authorList>
    </citation>
    <scope>NUCLEOTIDE SEQUENCE [LARGE SCALE GENOMIC DNA]</scope>
    <source>
        <strain evidence="2 3">3A-2</strain>
    </source>
</reference>
<feature type="compositionally biased region" description="Low complexity" evidence="1">
    <location>
        <begin position="601"/>
        <end position="614"/>
    </location>
</feature>
<evidence type="ECO:0000313" key="3">
    <source>
        <dbReference type="Proteomes" id="UP000250043"/>
    </source>
</evidence>
<accession>A0A8E2DJL7</accession>
<feature type="compositionally biased region" description="Basic and acidic residues" evidence="1">
    <location>
        <begin position="563"/>
        <end position="574"/>
    </location>
</feature>
<feature type="compositionally biased region" description="Polar residues" evidence="1">
    <location>
        <begin position="678"/>
        <end position="691"/>
    </location>
</feature>
<proteinExistence type="predicted"/>
<protein>
    <recommendedName>
        <fullName evidence="4">Pentatricopeptide repeat domain-containing protein</fullName>
    </recommendedName>
</protein>
<dbReference type="Proteomes" id="UP000250043">
    <property type="component" value="Unassembled WGS sequence"/>
</dbReference>
<feature type="region of interest" description="Disordered" evidence="1">
    <location>
        <begin position="42"/>
        <end position="70"/>
    </location>
</feature>
<gene>
    <name evidence="2" type="ORF">OBBRIDRAFT_803912</name>
</gene>
<evidence type="ECO:0000256" key="1">
    <source>
        <dbReference type="SAM" id="MobiDB-lite"/>
    </source>
</evidence>
<name>A0A8E2DJL7_9APHY</name>
<evidence type="ECO:0008006" key="4">
    <source>
        <dbReference type="Google" id="ProtNLM"/>
    </source>
</evidence>